<proteinExistence type="predicted"/>
<feature type="active site" description="Proton donor; for dehydratase activity" evidence="8">
    <location>
        <position position="1097"/>
    </location>
</feature>
<dbReference type="Gene3D" id="3.10.129.110">
    <property type="entry name" value="Polyketide synthase dehydratase"/>
    <property type="match status" value="1"/>
</dbReference>
<dbReference type="InterPro" id="IPR013154">
    <property type="entry name" value="ADH-like_N"/>
</dbReference>
<dbReference type="PANTHER" id="PTHR43775:SF37">
    <property type="entry name" value="SI:DKEY-61P9.11"/>
    <property type="match status" value="1"/>
</dbReference>
<dbReference type="InterPro" id="IPR036736">
    <property type="entry name" value="ACP-like_sf"/>
</dbReference>
<dbReference type="SMART" id="SM00827">
    <property type="entry name" value="PKS_AT"/>
    <property type="match status" value="1"/>
</dbReference>
<gene>
    <name evidence="12" type="ORF">HKD32_14035</name>
</gene>
<dbReference type="GO" id="GO:0031177">
    <property type="term" value="F:phosphopantetheine binding"/>
    <property type="evidence" value="ECO:0007669"/>
    <property type="project" value="InterPro"/>
</dbReference>
<dbReference type="FunFam" id="3.40.47.10:FF:000019">
    <property type="entry name" value="Polyketide synthase type I"/>
    <property type="match status" value="1"/>
</dbReference>
<dbReference type="InterPro" id="IPR020841">
    <property type="entry name" value="PKS_Beta-ketoAc_synthase_dom"/>
</dbReference>
<dbReference type="Pfam" id="PF02801">
    <property type="entry name" value="Ketoacyl-synt_C"/>
    <property type="match status" value="1"/>
</dbReference>
<dbReference type="SUPFAM" id="SSF47336">
    <property type="entry name" value="ACP-like"/>
    <property type="match status" value="1"/>
</dbReference>
<dbReference type="Pfam" id="PF00550">
    <property type="entry name" value="PP-binding"/>
    <property type="match status" value="1"/>
</dbReference>
<name>A0A9Q2ISQ1_GLUJA</name>
<dbReference type="GO" id="GO:0004315">
    <property type="term" value="F:3-oxoacyl-[acyl-carrier-protein] synthase activity"/>
    <property type="evidence" value="ECO:0007669"/>
    <property type="project" value="InterPro"/>
</dbReference>
<evidence type="ECO:0000259" key="11">
    <source>
        <dbReference type="PROSITE" id="PS52019"/>
    </source>
</evidence>
<dbReference type="InterPro" id="IPR018201">
    <property type="entry name" value="Ketoacyl_synth_AS"/>
</dbReference>
<dbReference type="SUPFAM" id="SSF50129">
    <property type="entry name" value="GroES-like"/>
    <property type="match status" value="1"/>
</dbReference>
<dbReference type="Pfam" id="PF08240">
    <property type="entry name" value="ADH_N"/>
    <property type="match status" value="1"/>
</dbReference>
<organism evidence="12 13">
    <name type="scientific">Gluconobacter japonicus</name>
    <dbReference type="NCBI Taxonomy" id="376620"/>
    <lineage>
        <taxon>Bacteria</taxon>
        <taxon>Pseudomonadati</taxon>
        <taxon>Pseudomonadota</taxon>
        <taxon>Alphaproteobacteria</taxon>
        <taxon>Acetobacterales</taxon>
        <taxon>Acetobacteraceae</taxon>
        <taxon>Gluconobacter</taxon>
    </lineage>
</organism>
<dbReference type="Gene3D" id="3.40.47.10">
    <property type="match status" value="1"/>
</dbReference>
<dbReference type="InterPro" id="IPR009081">
    <property type="entry name" value="PP-bd_ACP"/>
</dbReference>
<evidence type="ECO:0000256" key="7">
    <source>
        <dbReference type="ARBA" id="ARBA00054155"/>
    </source>
</evidence>
<dbReference type="InterPro" id="IPR049900">
    <property type="entry name" value="PKS_mFAS_DH"/>
</dbReference>
<evidence type="ECO:0000256" key="4">
    <source>
        <dbReference type="ARBA" id="ARBA00022857"/>
    </source>
</evidence>
<evidence type="ECO:0000256" key="1">
    <source>
        <dbReference type="ARBA" id="ARBA00022450"/>
    </source>
</evidence>
<dbReference type="Gene3D" id="3.40.366.10">
    <property type="entry name" value="Malonyl-Coenzyme A Acyl Carrier Protein, domain 2"/>
    <property type="match status" value="1"/>
</dbReference>
<comment type="function">
    <text evidence="7">Involved in production of the polyketide antibiotic thailandamide.</text>
</comment>
<dbReference type="GO" id="GO:0004312">
    <property type="term" value="F:fatty acid synthase activity"/>
    <property type="evidence" value="ECO:0007669"/>
    <property type="project" value="TreeGrafter"/>
</dbReference>
<dbReference type="InterPro" id="IPR016036">
    <property type="entry name" value="Malonyl_transacylase_ACP-bd"/>
</dbReference>
<dbReference type="SMART" id="SM00823">
    <property type="entry name" value="PKS_PP"/>
    <property type="match status" value="1"/>
</dbReference>
<comment type="caution">
    <text evidence="12">The sequence shown here is derived from an EMBL/GenBank/DDBJ whole genome shotgun (WGS) entry which is preliminary data.</text>
</comment>
<dbReference type="PROSITE" id="PS52019">
    <property type="entry name" value="PKS_MFAS_DH"/>
    <property type="match status" value="1"/>
</dbReference>
<dbReference type="CDD" id="cd00833">
    <property type="entry name" value="PKS"/>
    <property type="match status" value="1"/>
</dbReference>
<dbReference type="GeneID" id="81475814"/>
<dbReference type="GO" id="GO:0016491">
    <property type="term" value="F:oxidoreductase activity"/>
    <property type="evidence" value="ECO:0007669"/>
    <property type="project" value="InterPro"/>
</dbReference>
<dbReference type="Gene3D" id="1.10.1200.10">
    <property type="entry name" value="ACP-like"/>
    <property type="match status" value="1"/>
</dbReference>
<dbReference type="PROSITE" id="PS50075">
    <property type="entry name" value="CARRIER"/>
    <property type="match status" value="1"/>
</dbReference>
<dbReference type="PROSITE" id="PS00606">
    <property type="entry name" value="KS3_1"/>
    <property type="match status" value="1"/>
</dbReference>
<dbReference type="Pfam" id="PF08659">
    <property type="entry name" value="KR"/>
    <property type="match status" value="1"/>
</dbReference>
<dbReference type="InterPro" id="IPR013968">
    <property type="entry name" value="PKS_KR"/>
</dbReference>
<dbReference type="InterPro" id="IPR016035">
    <property type="entry name" value="Acyl_Trfase/lysoPLipase"/>
</dbReference>
<dbReference type="InterPro" id="IPR011032">
    <property type="entry name" value="GroES-like_sf"/>
</dbReference>
<dbReference type="InterPro" id="IPR020807">
    <property type="entry name" value="PKS_DH"/>
</dbReference>
<dbReference type="GO" id="GO:0005737">
    <property type="term" value="C:cytoplasm"/>
    <property type="evidence" value="ECO:0007669"/>
    <property type="project" value="TreeGrafter"/>
</dbReference>
<dbReference type="InterPro" id="IPR014043">
    <property type="entry name" value="Acyl_transferase_dom"/>
</dbReference>
<dbReference type="GO" id="GO:0071770">
    <property type="term" value="P:DIM/DIP cell wall layer assembly"/>
    <property type="evidence" value="ECO:0007669"/>
    <property type="project" value="TreeGrafter"/>
</dbReference>
<dbReference type="SUPFAM" id="SSF53901">
    <property type="entry name" value="Thiolase-like"/>
    <property type="match status" value="1"/>
</dbReference>
<keyword evidence="5" id="KW-0511">Multifunctional enzyme</keyword>
<dbReference type="SMART" id="SM00826">
    <property type="entry name" value="PKS_DH"/>
    <property type="match status" value="1"/>
</dbReference>
<feature type="domain" description="Carrier" evidence="9">
    <location>
        <begin position="2030"/>
        <end position="2104"/>
    </location>
</feature>
<dbReference type="CDD" id="cd05195">
    <property type="entry name" value="enoyl_red"/>
    <property type="match status" value="1"/>
</dbReference>
<dbReference type="InterPro" id="IPR036291">
    <property type="entry name" value="NAD(P)-bd_dom_sf"/>
</dbReference>
<keyword evidence="1" id="KW-0596">Phosphopantetheine</keyword>
<dbReference type="EMBL" id="JABCQN010000010">
    <property type="protein sequence ID" value="MBF0871950.1"/>
    <property type="molecule type" value="Genomic_DNA"/>
</dbReference>
<evidence type="ECO:0000259" key="10">
    <source>
        <dbReference type="PROSITE" id="PS52004"/>
    </source>
</evidence>
<dbReference type="PROSITE" id="PS52004">
    <property type="entry name" value="KS3_2"/>
    <property type="match status" value="1"/>
</dbReference>
<dbReference type="RefSeq" id="WP_194258328.1">
    <property type="nucleotide sequence ID" value="NZ_JABCQN010000010.1"/>
</dbReference>
<feature type="region of interest" description="N-terminal hotdog fold" evidence="8">
    <location>
        <begin position="904"/>
        <end position="1024"/>
    </location>
</feature>
<evidence type="ECO:0000313" key="13">
    <source>
        <dbReference type="Proteomes" id="UP000661006"/>
    </source>
</evidence>
<dbReference type="Pfam" id="PF21089">
    <property type="entry name" value="PKS_DH_N"/>
    <property type="match status" value="1"/>
</dbReference>
<dbReference type="InterPro" id="IPR049551">
    <property type="entry name" value="PKS_DH_C"/>
</dbReference>
<keyword evidence="2" id="KW-0597">Phosphoprotein</keyword>
<evidence type="ECO:0000256" key="2">
    <source>
        <dbReference type="ARBA" id="ARBA00022553"/>
    </source>
</evidence>
<keyword evidence="6" id="KW-0012">Acyltransferase</keyword>
<evidence type="ECO:0000256" key="3">
    <source>
        <dbReference type="ARBA" id="ARBA00022679"/>
    </source>
</evidence>
<keyword evidence="3" id="KW-0808">Transferase</keyword>
<dbReference type="InterPro" id="IPR050091">
    <property type="entry name" value="PKS_NRPS_Biosynth_Enz"/>
</dbReference>
<dbReference type="Pfam" id="PF00698">
    <property type="entry name" value="Acyl_transf_1"/>
    <property type="match status" value="1"/>
</dbReference>
<dbReference type="Gene3D" id="3.30.70.3290">
    <property type="match status" value="1"/>
</dbReference>
<dbReference type="InterPro" id="IPR016039">
    <property type="entry name" value="Thiolase-like"/>
</dbReference>
<dbReference type="SUPFAM" id="SSF51735">
    <property type="entry name" value="NAD(P)-binding Rossmann-fold domains"/>
    <property type="match status" value="3"/>
</dbReference>
<dbReference type="Proteomes" id="UP000661006">
    <property type="component" value="Unassembled WGS sequence"/>
</dbReference>
<evidence type="ECO:0000259" key="9">
    <source>
        <dbReference type="PROSITE" id="PS50075"/>
    </source>
</evidence>
<feature type="active site" description="Proton acceptor; for dehydratase activity" evidence="8">
    <location>
        <position position="933"/>
    </location>
</feature>
<dbReference type="InterPro" id="IPR020843">
    <property type="entry name" value="ER"/>
</dbReference>
<dbReference type="Gene3D" id="3.90.180.10">
    <property type="entry name" value="Medium-chain alcohol dehydrogenases, catalytic domain"/>
    <property type="match status" value="1"/>
</dbReference>
<dbReference type="SUPFAM" id="SSF55048">
    <property type="entry name" value="Probable ACP-binding domain of malonyl-CoA ACP transacylase"/>
    <property type="match status" value="1"/>
</dbReference>
<protein>
    <submittedName>
        <fullName evidence="12">Type I polyketide synthase</fullName>
    </submittedName>
</protein>
<dbReference type="Gene3D" id="3.40.50.720">
    <property type="entry name" value="NAD(P)-binding Rossmann-like Domain"/>
    <property type="match status" value="3"/>
</dbReference>
<sequence length="2113" mass="228605">MVEYGNDIAIVGIGCRLPGGIETTKDLWTFLCEQKDASSEVPADRWGIKRFYDPEYETPNKTYMRRGSFISQKIDQMDPLFFGISPREASIMDPQQRLLLEVVWEAMEDAGILPASLTKSRTGVFIGTFSLDWLVACGSPLNRPLITDHFAATAASATMLAARISHNLGFQGPCMSIDTACSSSLVAIHQACTSLLTGESNVAVAGGVNIMVAPPASITMSKGHFLAADGRCKSFSADADGYGRGEGCGIVILKRLPDAQKDGDFIHAVIAGTGINQDGRTLSLTMPSEEAQRALLLEVAQKAKITLDQIGYVEAHGTGTPVGDPIEARAIGTAIGQKRPTGQPLVVGSIKANIGHLEAAAGVAGLIKSVLCLQNNAIPPQANLTTLNPAIPFDELGLKIPQHRMASLSAETGQVHVGVNSFGYGGTNAVALLRSAPAHSPKRSVALKPSDALLLPINAMGDGPAKALATAYADLLEGESGPNAEDLCFSAGANRTPLQSQTVIIGSDRQELVQELRKFVDEKTSPRIVRGRRRNGPHLKPVFVFSGMGSQWKGMGQHLVRHALPEALKTAQRIDRLFSELSGWSIIDEILADRSSSRIDETIVAQPAIFIIQVVLAEIYRLHGIEPSAIVGHSVGEVAAAYIDGALTVEDAVTVIYHRSQQQARLAGRGTMLAIGLSGEAATQRFLGPYADSVSIAAYNSMQSCTLAGTEEALKAIAADCHENGIFNSLLRVEIPYHSFMMDEVHDDLTAALANISPRAASDVLYSTVTGTRWGNSERHDAAYWFDNARKPVLFQNAIQDLLDKGERVFLEIGAHPVLSGLIRETAQQFDGDAVIIPSLTRRDPENLAIARSIARLYMAGVPLDWGLLTGGVRTPLPHYPWSRSYFWAETELSRRDRLDGTVHPVLGIPVSASRPAWIADINRNYMPWLGDHKVDGICLFPAAGYIEGGLAVHRQIERTDVAIIEDLEIGQALLLDGLTPPTVDWAFDADTRTLTVASAQGEEGDEEWVQHAKMRVLSNIPWDATPVTPDDLYKDTHTNVPTDQFYAGLAEHGFMYGPCFQTVKNLKIGENLAVATLNYDVEEDVSEYFLHPALLDGAFQALIGAGYNPAEERVFIPTGARQIRYHGEKHKDLIAFTTLTKRTDKGIEGDIRLYTPNGDPVAEIIGFRAKAIQKLKLGTAEDVIPRLYRQTWLKTEFLPLFAEPLSVAAFGRDAALLGQVQDIFSEQGVMVDAHTLNTLDQTGLENSLQQTYDVVLYIPNLDGNEPTGIEALEDVLHLTKALNTGSNDTTISTRLIVVTRGAVTLEEKEGASVKTGQAALRGFARGISSERPDLSLRIVDIGWADAEPAILRHLCAEIMQTDAEDDILLRVDGRAVSRLVPSDEKSEPALTPYSLTERSENLSVGVKLAIGSNGSFDKLHYERIVLEKPGPGQVLFRTLAAALNFKDVLKATGLIPDSVIDDTFHGETLGMEASAEVLAVGEDVTDFEVGARYVVSWPGCFASHFMADAKTIFALPLQGLGAPKEAATLPVAFITAYYGLSRLAQLSEGETVLIHAGTGGVGLAAIQLAKKIGARIFATAGSAEKRDYLLKLGCYGVFDSRSLAFVDGIKAATAGRGVDVVLNSLAGEGQSHSLSLVAPYGRFVEIGKKDIIENKGLSLAAFNKNLTFFSLDLDRMMLERPALMRSLLEDVAGLLRTGAVEPLPYTDFPAAHTSDAFRFLASAKHIGKVVIDYEKLEDLWAYPLPRPKPLISEDNLYLVTGGMGGFGWATAQWLINSGARHLLLLGRTPLENTDVFEDIQVKRSDGLDIRTVQVDVSDESAMRRIIEEASKDEVPLKGIFHCAGILDDALLQNLDIARIANVMRPKAEGAIILDRLTSDLSLDYFVLYSSATTQLGNVGQSAYIAANTVLTAIAENRWQKRQPALSVDWGAIGDVGMLARNETATKALELAGLKGMSAQRALKEIPRMLELEIPSVACMDIAWKKWTQIFLGAEQAARFSLVRLAEDNAAGASARLATLVTLPEDERLPYVVDQVKILIAQTLHLDPSAIDGRARLSELGIDSLAGVELQTALRLEFGVEVSILVLARDESIQKMSQFLLNRIKIGQGAKLP</sequence>
<dbReference type="InterPro" id="IPR013149">
    <property type="entry name" value="ADH-like_C"/>
</dbReference>
<dbReference type="SMART" id="SM00825">
    <property type="entry name" value="PKS_KS"/>
    <property type="match status" value="1"/>
</dbReference>
<feature type="domain" description="Ketosynthase family 3 (KS3)" evidence="10">
    <location>
        <begin position="5"/>
        <end position="435"/>
    </location>
</feature>
<dbReference type="InterPro" id="IPR057326">
    <property type="entry name" value="KR_dom"/>
</dbReference>
<accession>A0A9Q2ISQ1</accession>
<dbReference type="InterPro" id="IPR042104">
    <property type="entry name" value="PKS_dehydratase_sf"/>
</dbReference>
<feature type="region of interest" description="C-terminal hotdog fold" evidence="8">
    <location>
        <begin position="1038"/>
        <end position="1179"/>
    </location>
</feature>
<dbReference type="InterPro" id="IPR049552">
    <property type="entry name" value="PKS_DH_N"/>
</dbReference>
<dbReference type="InterPro" id="IPR020806">
    <property type="entry name" value="PKS_PP-bd"/>
</dbReference>
<dbReference type="Pfam" id="PF00107">
    <property type="entry name" value="ADH_zinc_N"/>
    <property type="match status" value="1"/>
</dbReference>
<dbReference type="SMART" id="SM00822">
    <property type="entry name" value="PKS_KR"/>
    <property type="match status" value="1"/>
</dbReference>
<dbReference type="SUPFAM" id="SSF52151">
    <property type="entry name" value="FabD/lysophospholipase-like"/>
    <property type="match status" value="1"/>
</dbReference>
<dbReference type="InterPro" id="IPR001227">
    <property type="entry name" value="Ac_transferase_dom_sf"/>
</dbReference>
<reference evidence="12" key="1">
    <citation type="submission" date="2020-04" db="EMBL/GenBank/DDBJ databases">
        <authorList>
            <person name="Sombolestani A."/>
        </authorList>
    </citation>
    <scope>NUCLEOTIDE SEQUENCE</scope>
    <source>
        <strain evidence="12">R71697</strain>
    </source>
</reference>
<feature type="domain" description="PKS/mFAS DH" evidence="11">
    <location>
        <begin position="904"/>
        <end position="1179"/>
    </location>
</feature>
<evidence type="ECO:0000256" key="5">
    <source>
        <dbReference type="ARBA" id="ARBA00023268"/>
    </source>
</evidence>
<evidence type="ECO:0000313" key="12">
    <source>
        <dbReference type="EMBL" id="MBF0871950.1"/>
    </source>
</evidence>
<reference evidence="12" key="2">
    <citation type="submission" date="2020-11" db="EMBL/GenBank/DDBJ databases">
        <title>Description of novel Gluconobacter species.</title>
        <authorList>
            <person name="Cleenwerck I."/>
            <person name="Cnockaert M."/>
            <person name="Borremans W."/>
            <person name="Wieme A.D."/>
            <person name="De Vuyst L."/>
            <person name="Vandamme P."/>
        </authorList>
    </citation>
    <scope>NUCLEOTIDE SEQUENCE</scope>
    <source>
        <strain evidence="12">R71697</strain>
    </source>
</reference>
<dbReference type="InterPro" id="IPR014030">
    <property type="entry name" value="Ketoacyl_synth_N"/>
</dbReference>
<evidence type="ECO:0000256" key="8">
    <source>
        <dbReference type="PROSITE-ProRule" id="PRU01363"/>
    </source>
</evidence>
<dbReference type="Pfam" id="PF00109">
    <property type="entry name" value="ketoacyl-synt"/>
    <property type="match status" value="1"/>
</dbReference>
<dbReference type="PANTHER" id="PTHR43775">
    <property type="entry name" value="FATTY ACID SYNTHASE"/>
    <property type="match status" value="1"/>
</dbReference>
<dbReference type="FunFam" id="3.40.50.720:FF:000209">
    <property type="entry name" value="Polyketide synthase Pks12"/>
    <property type="match status" value="1"/>
</dbReference>
<keyword evidence="4" id="KW-0521">NADP</keyword>
<evidence type="ECO:0000256" key="6">
    <source>
        <dbReference type="ARBA" id="ARBA00023315"/>
    </source>
</evidence>
<dbReference type="Pfam" id="PF14765">
    <property type="entry name" value="PS-DH"/>
    <property type="match status" value="1"/>
</dbReference>
<dbReference type="SMART" id="SM00829">
    <property type="entry name" value="PKS_ER"/>
    <property type="match status" value="1"/>
</dbReference>
<dbReference type="GO" id="GO:0005886">
    <property type="term" value="C:plasma membrane"/>
    <property type="evidence" value="ECO:0007669"/>
    <property type="project" value="TreeGrafter"/>
</dbReference>
<dbReference type="GO" id="GO:0006633">
    <property type="term" value="P:fatty acid biosynthetic process"/>
    <property type="evidence" value="ECO:0007669"/>
    <property type="project" value="InterPro"/>
</dbReference>
<dbReference type="InterPro" id="IPR014031">
    <property type="entry name" value="Ketoacyl_synth_C"/>
</dbReference>